<protein>
    <submittedName>
        <fullName evidence="1">Uncharacterized protein</fullName>
    </submittedName>
</protein>
<sequence>MYQIAREAVVENSRGITEVCKKLMKLHQEVQIGIQILYKYSRPSFESAVNSSRLISSFGFASQERGLDATKFAQFVLLFPLPLKQDDFDRSIAEYGVRYCIAFNECALDLRVS</sequence>
<dbReference type="KEGG" id="fcy:FRACYDRAFT_247859"/>
<dbReference type="AlphaFoldDB" id="A0A1E7EWR0"/>
<dbReference type="InParanoid" id="A0A1E7EWR0"/>
<organism evidence="1 2">
    <name type="scientific">Fragilariopsis cylindrus CCMP1102</name>
    <dbReference type="NCBI Taxonomy" id="635003"/>
    <lineage>
        <taxon>Eukaryota</taxon>
        <taxon>Sar</taxon>
        <taxon>Stramenopiles</taxon>
        <taxon>Ochrophyta</taxon>
        <taxon>Bacillariophyta</taxon>
        <taxon>Bacillariophyceae</taxon>
        <taxon>Bacillariophycidae</taxon>
        <taxon>Bacillariales</taxon>
        <taxon>Bacillariaceae</taxon>
        <taxon>Fragilariopsis</taxon>
    </lineage>
</organism>
<accession>A0A1E7EWR0</accession>
<dbReference type="Proteomes" id="UP000095751">
    <property type="component" value="Unassembled WGS sequence"/>
</dbReference>
<name>A0A1E7EWR0_9STRA</name>
<gene>
    <name evidence="1" type="ORF">FRACYDRAFT_247859</name>
</gene>
<reference evidence="1 2" key="1">
    <citation type="submission" date="2016-09" db="EMBL/GenBank/DDBJ databases">
        <title>Extensive genetic diversity and differential bi-allelic expression allows diatom success in the polar Southern Ocean.</title>
        <authorList>
            <consortium name="DOE Joint Genome Institute"/>
            <person name="Mock T."/>
            <person name="Otillar R.P."/>
            <person name="Strauss J."/>
            <person name="Dupont C."/>
            <person name="Frickenhaus S."/>
            <person name="Maumus F."/>
            <person name="Mcmullan M."/>
            <person name="Sanges R."/>
            <person name="Schmutz J."/>
            <person name="Toseland A."/>
            <person name="Valas R."/>
            <person name="Veluchamy A."/>
            <person name="Ward B.J."/>
            <person name="Allen A."/>
            <person name="Barry K."/>
            <person name="Falciatore A."/>
            <person name="Ferrante M."/>
            <person name="Fortunato A.E."/>
            <person name="Gloeckner G."/>
            <person name="Gruber A."/>
            <person name="Hipkin R."/>
            <person name="Janech M."/>
            <person name="Kroth P."/>
            <person name="Leese F."/>
            <person name="Lindquist E."/>
            <person name="Lyon B.R."/>
            <person name="Martin J."/>
            <person name="Mayer C."/>
            <person name="Parker M."/>
            <person name="Quesneville H."/>
            <person name="Raymond J."/>
            <person name="Uhlig C."/>
            <person name="Valentin K.U."/>
            <person name="Worden A.Z."/>
            <person name="Armbrust E.V."/>
            <person name="Bowler C."/>
            <person name="Green B."/>
            <person name="Moulton V."/>
            <person name="Van Oosterhout C."/>
            <person name="Grigoriev I."/>
        </authorList>
    </citation>
    <scope>NUCLEOTIDE SEQUENCE [LARGE SCALE GENOMIC DNA]</scope>
    <source>
        <strain evidence="1 2">CCMP1102</strain>
    </source>
</reference>
<evidence type="ECO:0000313" key="2">
    <source>
        <dbReference type="Proteomes" id="UP000095751"/>
    </source>
</evidence>
<dbReference type="EMBL" id="KV784373">
    <property type="protein sequence ID" value="OEU10244.1"/>
    <property type="molecule type" value="Genomic_DNA"/>
</dbReference>
<proteinExistence type="predicted"/>
<keyword evidence="2" id="KW-1185">Reference proteome</keyword>
<evidence type="ECO:0000313" key="1">
    <source>
        <dbReference type="EMBL" id="OEU10244.1"/>
    </source>
</evidence>